<evidence type="ECO:0000313" key="1">
    <source>
        <dbReference type="EMBL" id="MDD1152703.1"/>
    </source>
</evidence>
<dbReference type="EMBL" id="JAMDGR010000031">
    <property type="protein sequence ID" value="MDD1152703.1"/>
    <property type="molecule type" value="Genomic_DNA"/>
</dbReference>
<accession>A0ABT5QEQ5</accession>
<dbReference type="RefSeq" id="WP_273924484.1">
    <property type="nucleotide sequence ID" value="NZ_JAMDGR010000031.1"/>
</dbReference>
<comment type="caution">
    <text evidence="1">The sequence shown here is derived from an EMBL/GenBank/DDBJ whole genome shotgun (WGS) entry which is preliminary data.</text>
</comment>
<organism evidence="1 2">
    <name type="scientific">Pseudomonas idahonensis</name>
    <dbReference type="NCBI Taxonomy" id="2942628"/>
    <lineage>
        <taxon>Bacteria</taxon>
        <taxon>Pseudomonadati</taxon>
        <taxon>Pseudomonadota</taxon>
        <taxon>Gammaproteobacteria</taxon>
        <taxon>Pseudomonadales</taxon>
        <taxon>Pseudomonadaceae</taxon>
        <taxon>Pseudomonas</taxon>
    </lineage>
</organism>
<evidence type="ECO:0000313" key="2">
    <source>
        <dbReference type="Proteomes" id="UP001217610"/>
    </source>
</evidence>
<reference evidence="1 2" key="1">
    <citation type="submission" date="2022-05" db="EMBL/GenBank/DDBJ databases">
        <title>Novel Pseudomonas spp. Isolated from a Rainbow Trout Aquaculture Facility.</title>
        <authorList>
            <person name="Testerman T."/>
            <person name="Graf J."/>
        </authorList>
    </citation>
    <scope>NUCLEOTIDE SEQUENCE [LARGE SCALE GENOMIC DNA]</scope>
    <source>
        <strain evidence="1 2">ID357</strain>
    </source>
</reference>
<proteinExistence type="predicted"/>
<name>A0ABT5QEQ5_9PSED</name>
<keyword evidence="2" id="KW-1185">Reference proteome</keyword>
<protein>
    <submittedName>
        <fullName evidence="1">Uncharacterized protein</fullName>
    </submittedName>
</protein>
<sequence>MTAFQWLVKDSPIESPWLRGTKTFGVNKPIMLIDQFSGKQPYLINQQFREEGELSYPAYARVVVDSNLLDGIAALMSGAEIDDGMQGFIEFVSREGWDINAAFFLAEQYAKSTRANFLFHATRRLRLLYRFLAMDTDYFLETGNVRLLPAAVAHYLAKEEVDSLDEIAERHVHSFIANHTQREALETVEVTEIALLKMVLLREFEMRGAPAADQYVAYQRFISATVNVSLARESQLALHYFSGQAGSLLGIKENTSRKNALRNISATAWDLLLLRMPELLLKPPVSGGYVEIAFVATHEQKLAELAQLMAIHTLFPGTTPIVQYDMTKVPDDIIDTIRNEFDGQMVSPILRQGAPNIPTGLRDALSHSLMQRLPPAGKFE</sequence>
<dbReference type="Proteomes" id="UP001217610">
    <property type="component" value="Unassembled WGS sequence"/>
</dbReference>
<gene>
    <name evidence="1" type="ORF">M5G25_31010</name>
</gene>